<dbReference type="InParanoid" id="H0EZL3"/>
<dbReference type="AlphaFoldDB" id="H0EZL3"/>
<accession>H0EZL3</accession>
<keyword evidence="2" id="KW-1185">Reference proteome</keyword>
<organism evidence="1 2">
    <name type="scientific">Glarea lozoyensis (strain ATCC 74030 / MF5533)</name>
    <dbReference type="NCBI Taxonomy" id="1104152"/>
    <lineage>
        <taxon>Eukaryota</taxon>
        <taxon>Fungi</taxon>
        <taxon>Dikarya</taxon>
        <taxon>Ascomycota</taxon>
        <taxon>Pezizomycotina</taxon>
        <taxon>Leotiomycetes</taxon>
        <taxon>Helotiales</taxon>
        <taxon>Helotiaceae</taxon>
        <taxon>Glarea</taxon>
    </lineage>
</organism>
<evidence type="ECO:0000313" key="2">
    <source>
        <dbReference type="Proteomes" id="UP000005446"/>
    </source>
</evidence>
<proteinExistence type="predicted"/>
<comment type="caution">
    <text evidence="1">The sequence shown here is derived from an EMBL/GenBank/DDBJ whole genome shotgun (WGS) entry which is preliminary data.</text>
</comment>
<reference evidence="1 2" key="1">
    <citation type="journal article" date="2012" name="Eukaryot. Cell">
        <title>Genome sequence of the fungus Glarea lozoyensis: the first genome sequence of a species from the Helotiaceae family.</title>
        <authorList>
            <person name="Youssar L."/>
            <person name="Gruening B.A."/>
            <person name="Erxleben A."/>
            <person name="Guenther S."/>
            <person name="Huettel W."/>
        </authorList>
    </citation>
    <scope>NUCLEOTIDE SEQUENCE [LARGE SCALE GENOMIC DNA]</scope>
    <source>
        <strain evidence="2">ATCC 74030 / MF5533</strain>
    </source>
</reference>
<protein>
    <submittedName>
        <fullName evidence="1">Uncharacterized protein</fullName>
    </submittedName>
</protein>
<dbReference type="HOGENOM" id="CLU_3279611_0_0_1"/>
<dbReference type="Proteomes" id="UP000005446">
    <property type="component" value="Unassembled WGS sequence"/>
</dbReference>
<sequence>MVKDASIESKVTPEFLDLSLVISINDIPVMQGFWQGIRTAE</sequence>
<name>H0EZL3_GLAL7</name>
<dbReference type="EMBL" id="AGUE01000292">
    <property type="protein sequence ID" value="EHK96033.1"/>
    <property type="molecule type" value="Genomic_DNA"/>
</dbReference>
<evidence type="ECO:0000313" key="1">
    <source>
        <dbReference type="EMBL" id="EHK96033.1"/>
    </source>
</evidence>
<gene>
    <name evidence="1" type="ORF">M7I_8287</name>
</gene>